<dbReference type="EMBL" id="JAUEPU010000059">
    <property type="protein sequence ID" value="KAK0484086.1"/>
    <property type="molecule type" value="Genomic_DNA"/>
</dbReference>
<gene>
    <name evidence="1" type="ORF">EDD18DRAFT_1361931</name>
</gene>
<organism evidence="1 2">
    <name type="scientific">Armillaria luteobubalina</name>
    <dbReference type="NCBI Taxonomy" id="153913"/>
    <lineage>
        <taxon>Eukaryota</taxon>
        <taxon>Fungi</taxon>
        <taxon>Dikarya</taxon>
        <taxon>Basidiomycota</taxon>
        <taxon>Agaricomycotina</taxon>
        <taxon>Agaricomycetes</taxon>
        <taxon>Agaricomycetidae</taxon>
        <taxon>Agaricales</taxon>
        <taxon>Marasmiineae</taxon>
        <taxon>Physalacriaceae</taxon>
        <taxon>Armillaria</taxon>
    </lineage>
</organism>
<name>A0AA39PHZ1_9AGAR</name>
<accession>A0AA39PHZ1</accession>
<sequence>MAVLHNPKPKVKRRHVGWNSHSIELYANMTDIAPAHRCHHHHSWSFAGSLTISSVKHGFVHLPVSPQKRKSTAAENITDLPELIPGSDNIDNENGFVPHAEYHLDPKAYALAMAGDVEDIATAPRWHIYTYNPLLTFSSIVALQLGVRTKIFPFAASPAEMEGSFVRPVSFHYMRHVRHMSFSPGMAIILIKSLFASLGCDIK</sequence>
<dbReference type="Proteomes" id="UP001175228">
    <property type="component" value="Unassembled WGS sequence"/>
</dbReference>
<evidence type="ECO:0000313" key="2">
    <source>
        <dbReference type="Proteomes" id="UP001175228"/>
    </source>
</evidence>
<dbReference type="AlphaFoldDB" id="A0AA39PHZ1"/>
<comment type="caution">
    <text evidence="1">The sequence shown here is derived from an EMBL/GenBank/DDBJ whole genome shotgun (WGS) entry which is preliminary data.</text>
</comment>
<evidence type="ECO:0000313" key="1">
    <source>
        <dbReference type="EMBL" id="KAK0484086.1"/>
    </source>
</evidence>
<reference evidence="1" key="1">
    <citation type="submission" date="2023-06" db="EMBL/GenBank/DDBJ databases">
        <authorList>
            <consortium name="Lawrence Berkeley National Laboratory"/>
            <person name="Ahrendt S."/>
            <person name="Sahu N."/>
            <person name="Indic B."/>
            <person name="Wong-Bajracharya J."/>
            <person name="Merenyi Z."/>
            <person name="Ke H.-M."/>
            <person name="Monk M."/>
            <person name="Kocsube S."/>
            <person name="Drula E."/>
            <person name="Lipzen A."/>
            <person name="Balint B."/>
            <person name="Henrissat B."/>
            <person name="Andreopoulos B."/>
            <person name="Martin F.M."/>
            <person name="Harder C.B."/>
            <person name="Rigling D."/>
            <person name="Ford K.L."/>
            <person name="Foster G.D."/>
            <person name="Pangilinan J."/>
            <person name="Papanicolaou A."/>
            <person name="Barry K."/>
            <person name="LaButti K."/>
            <person name="Viragh M."/>
            <person name="Koriabine M."/>
            <person name="Yan M."/>
            <person name="Riley R."/>
            <person name="Champramary S."/>
            <person name="Plett K.L."/>
            <person name="Tsai I.J."/>
            <person name="Slot J."/>
            <person name="Sipos G."/>
            <person name="Plett J."/>
            <person name="Nagy L.G."/>
            <person name="Grigoriev I.V."/>
        </authorList>
    </citation>
    <scope>NUCLEOTIDE SEQUENCE</scope>
    <source>
        <strain evidence="1">HWK02</strain>
    </source>
</reference>
<proteinExistence type="predicted"/>
<protein>
    <submittedName>
        <fullName evidence="1">Uncharacterized protein</fullName>
    </submittedName>
</protein>
<keyword evidence="2" id="KW-1185">Reference proteome</keyword>